<dbReference type="AlphaFoldDB" id="A0AAD7LAM8"/>
<evidence type="ECO:0000313" key="1">
    <source>
        <dbReference type="EMBL" id="KAJ7954650.1"/>
    </source>
</evidence>
<gene>
    <name evidence="1" type="ORF">O6P43_026203</name>
</gene>
<dbReference type="KEGG" id="qsa:O6P43_026203"/>
<dbReference type="Pfam" id="PF02992">
    <property type="entry name" value="Transposase_21"/>
    <property type="match status" value="1"/>
</dbReference>
<evidence type="ECO:0000313" key="2">
    <source>
        <dbReference type="Proteomes" id="UP001163823"/>
    </source>
</evidence>
<organism evidence="1 2">
    <name type="scientific">Quillaja saponaria</name>
    <name type="common">Soap bark tree</name>
    <dbReference type="NCBI Taxonomy" id="32244"/>
    <lineage>
        <taxon>Eukaryota</taxon>
        <taxon>Viridiplantae</taxon>
        <taxon>Streptophyta</taxon>
        <taxon>Embryophyta</taxon>
        <taxon>Tracheophyta</taxon>
        <taxon>Spermatophyta</taxon>
        <taxon>Magnoliopsida</taxon>
        <taxon>eudicotyledons</taxon>
        <taxon>Gunneridae</taxon>
        <taxon>Pentapetalae</taxon>
        <taxon>rosids</taxon>
        <taxon>fabids</taxon>
        <taxon>Fabales</taxon>
        <taxon>Quillajaceae</taxon>
        <taxon>Quillaja</taxon>
    </lineage>
</organism>
<keyword evidence="2" id="KW-1185">Reference proteome</keyword>
<sequence>MVMDATRPSFNRDPEDPNPDAAKFLDMLAAADEPLWEGCKVHTKLSAVTQLLNCKSDFNISEHCYDRLMSIIKSMLPDGDKLPSSFFEAKKTVKELELGFPEWADEIWNVRLGLSFDGFTPFSNSSSPYSCWPVFVTPYNLPPGLCMKEQYLFLSLVIPEPNHPTYEAKVGGPVQYR</sequence>
<reference evidence="1" key="1">
    <citation type="journal article" date="2023" name="Science">
        <title>Elucidation of the pathway for biosynthesis of saponin adjuvants from the soapbark tree.</title>
        <authorList>
            <person name="Reed J."/>
            <person name="Orme A."/>
            <person name="El-Demerdash A."/>
            <person name="Owen C."/>
            <person name="Martin L.B.B."/>
            <person name="Misra R.C."/>
            <person name="Kikuchi S."/>
            <person name="Rejzek M."/>
            <person name="Martin A.C."/>
            <person name="Harkess A."/>
            <person name="Leebens-Mack J."/>
            <person name="Louveau T."/>
            <person name="Stephenson M.J."/>
            <person name="Osbourn A."/>
        </authorList>
    </citation>
    <scope>NUCLEOTIDE SEQUENCE</scope>
    <source>
        <strain evidence="1">S10</strain>
    </source>
</reference>
<proteinExistence type="predicted"/>
<name>A0AAD7LAM8_QUISA</name>
<dbReference type="EMBL" id="JARAOO010000010">
    <property type="protein sequence ID" value="KAJ7954650.1"/>
    <property type="molecule type" value="Genomic_DNA"/>
</dbReference>
<dbReference type="InterPro" id="IPR004242">
    <property type="entry name" value="Transposase_21"/>
</dbReference>
<accession>A0AAD7LAM8</accession>
<comment type="caution">
    <text evidence="1">The sequence shown here is derived from an EMBL/GenBank/DDBJ whole genome shotgun (WGS) entry which is preliminary data.</text>
</comment>
<dbReference type="Proteomes" id="UP001163823">
    <property type="component" value="Chromosome 10"/>
</dbReference>
<protein>
    <submittedName>
        <fullName evidence="1">Transposon, En/Spm-like protein</fullName>
    </submittedName>
</protein>